<protein>
    <submittedName>
        <fullName evidence="1">Uncharacterized protein</fullName>
    </submittedName>
</protein>
<evidence type="ECO:0000313" key="1">
    <source>
        <dbReference type="EnsemblMetazoa" id="GPAI006126-PA"/>
    </source>
</evidence>
<dbReference type="Proteomes" id="UP000092445">
    <property type="component" value="Unassembled WGS sequence"/>
</dbReference>
<dbReference type="VEuPathDB" id="VectorBase:GPAI006126"/>
<reference evidence="1" key="2">
    <citation type="submission" date="2020-05" db="UniProtKB">
        <authorList>
            <consortium name="EnsemblMetazoa"/>
        </authorList>
    </citation>
    <scope>IDENTIFICATION</scope>
    <source>
        <strain evidence="1">IAEA</strain>
    </source>
</reference>
<sequence>MKTSRVGCAVNSCHRNKPHRQQSGLVCVMQKFSKYRHDRATTDTQQTSKLLAFAQLRCAVKRWKKIENDNAMMHGANLSNKAAPMKRLRECCEYNAVDSKRRSTPSSRMEG</sequence>
<dbReference type="EnsemblMetazoa" id="GPAI006126-RA">
    <property type="protein sequence ID" value="GPAI006126-PA"/>
    <property type="gene ID" value="GPAI006126"/>
</dbReference>
<name>A0A1A9Z7C4_GLOPL</name>
<evidence type="ECO:0000313" key="2">
    <source>
        <dbReference type="Proteomes" id="UP000092445"/>
    </source>
</evidence>
<keyword evidence="2" id="KW-1185">Reference proteome</keyword>
<accession>A0A1A9Z7C4</accession>
<organism evidence="1 2">
    <name type="scientific">Glossina pallidipes</name>
    <name type="common">Tsetse fly</name>
    <dbReference type="NCBI Taxonomy" id="7398"/>
    <lineage>
        <taxon>Eukaryota</taxon>
        <taxon>Metazoa</taxon>
        <taxon>Ecdysozoa</taxon>
        <taxon>Arthropoda</taxon>
        <taxon>Hexapoda</taxon>
        <taxon>Insecta</taxon>
        <taxon>Pterygota</taxon>
        <taxon>Neoptera</taxon>
        <taxon>Endopterygota</taxon>
        <taxon>Diptera</taxon>
        <taxon>Brachycera</taxon>
        <taxon>Muscomorpha</taxon>
        <taxon>Hippoboscoidea</taxon>
        <taxon>Glossinidae</taxon>
        <taxon>Glossina</taxon>
    </lineage>
</organism>
<reference evidence="2" key="1">
    <citation type="submission" date="2014-03" db="EMBL/GenBank/DDBJ databases">
        <authorList>
            <person name="Aksoy S."/>
            <person name="Warren W."/>
            <person name="Wilson R.K."/>
        </authorList>
    </citation>
    <scope>NUCLEOTIDE SEQUENCE [LARGE SCALE GENOMIC DNA]</scope>
    <source>
        <strain evidence="2">IAEA</strain>
    </source>
</reference>
<proteinExistence type="predicted"/>
<dbReference type="AlphaFoldDB" id="A0A1A9Z7C4"/>